<reference evidence="12" key="1">
    <citation type="journal article" date="2023" name="G3 (Bethesda)">
        <title>Whole genome assembly and annotation of the endangered Caribbean coral Acropora cervicornis.</title>
        <authorList>
            <person name="Selwyn J.D."/>
            <person name="Vollmer S.V."/>
        </authorList>
    </citation>
    <scope>NUCLEOTIDE SEQUENCE</scope>
    <source>
        <strain evidence="12">K2</strain>
    </source>
</reference>
<feature type="domain" description="G-protein coupled receptors family 1 profile" evidence="11">
    <location>
        <begin position="44"/>
        <end position="300"/>
    </location>
</feature>
<evidence type="ECO:0000256" key="1">
    <source>
        <dbReference type="ARBA" id="ARBA00004651"/>
    </source>
</evidence>
<feature type="transmembrane region" description="Helical" evidence="10">
    <location>
        <begin position="28"/>
        <end position="53"/>
    </location>
</feature>
<evidence type="ECO:0000256" key="9">
    <source>
        <dbReference type="ARBA" id="ARBA00023224"/>
    </source>
</evidence>
<evidence type="ECO:0000256" key="5">
    <source>
        <dbReference type="ARBA" id="ARBA00023040"/>
    </source>
</evidence>
<name>A0AAD9V013_ACRCE</name>
<sequence>MDRANQSAQIINSSDSHQLKQLYLEFEFAEGVCLSILSPLTVFANVLLLMTIWKDHLRNFNSPTTYFVIGLGITDLLTGATVEPFFAVFYIARFMLDGGSMPGIVTRLYKIGQPISTVTISSSYLIILFLSVSQCIAIKWPYKYKLMVSRNRVIGCVLLSWIYFICFTLVLHLSGIDTALILKVDLAIHPVLISVLLFVILIWLYRAFTDQIQQKGLGKSLMSSTKKSANSKAYNLQRQFAVVTFYLTAIVLISALPHIAIQFIWLYADFALQETYYVFIALRIRDLLLFLKVALDAFIYAWRLPAYRQALKASWRRSISKGPKNKSKHRETFL</sequence>
<keyword evidence="13" id="KW-1185">Reference proteome</keyword>
<dbReference type="InterPro" id="IPR000276">
    <property type="entry name" value="GPCR_Rhodpsn"/>
</dbReference>
<proteinExistence type="predicted"/>
<dbReference type="SUPFAM" id="SSF81321">
    <property type="entry name" value="Family A G protein-coupled receptor-like"/>
    <property type="match status" value="1"/>
</dbReference>
<dbReference type="PANTHER" id="PTHR24246">
    <property type="entry name" value="OLFACTORY RECEPTOR AND ADENOSINE RECEPTOR"/>
    <property type="match status" value="1"/>
</dbReference>
<dbReference type="EMBL" id="JARQWQ010000057">
    <property type="protein sequence ID" value="KAK2556127.1"/>
    <property type="molecule type" value="Genomic_DNA"/>
</dbReference>
<dbReference type="InterPro" id="IPR017452">
    <property type="entry name" value="GPCR_Rhodpsn_7TM"/>
</dbReference>
<reference evidence="12" key="2">
    <citation type="journal article" date="2023" name="Science">
        <title>Genomic signatures of disease resistance in endangered staghorn corals.</title>
        <authorList>
            <person name="Vollmer S.V."/>
            <person name="Selwyn J.D."/>
            <person name="Despard B.A."/>
            <person name="Roesel C.L."/>
        </authorList>
    </citation>
    <scope>NUCLEOTIDE SEQUENCE</scope>
    <source>
        <strain evidence="12">K2</strain>
    </source>
</reference>
<protein>
    <submittedName>
        <fullName evidence="12">Trace amine-associated receptor 7h</fullName>
    </submittedName>
</protein>
<comment type="subcellular location">
    <subcellularLocation>
        <location evidence="1">Cell membrane</location>
        <topology evidence="1">Multi-pass membrane protein</topology>
    </subcellularLocation>
</comment>
<evidence type="ECO:0000256" key="2">
    <source>
        <dbReference type="ARBA" id="ARBA00022475"/>
    </source>
</evidence>
<feature type="transmembrane region" description="Helical" evidence="10">
    <location>
        <begin position="65"/>
        <end position="91"/>
    </location>
</feature>
<dbReference type="PRINTS" id="PR00237">
    <property type="entry name" value="GPCRRHODOPSN"/>
</dbReference>
<keyword evidence="6 10" id="KW-0472">Membrane</keyword>
<evidence type="ECO:0000256" key="7">
    <source>
        <dbReference type="ARBA" id="ARBA00023170"/>
    </source>
</evidence>
<evidence type="ECO:0000256" key="3">
    <source>
        <dbReference type="ARBA" id="ARBA00022692"/>
    </source>
</evidence>
<evidence type="ECO:0000313" key="13">
    <source>
        <dbReference type="Proteomes" id="UP001249851"/>
    </source>
</evidence>
<keyword evidence="4 10" id="KW-1133">Transmembrane helix</keyword>
<organism evidence="12 13">
    <name type="scientific">Acropora cervicornis</name>
    <name type="common">Staghorn coral</name>
    <dbReference type="NCBI Taxonomy" id="6130"/>
    <lineage>
        <taxon>Eukaryota</taxon>
        <taxon>Metazoa</taxon>
        <taxon>Cnidaria</taxon>
        <taxon>Anthozoa</taxon>
        <taxon>Hexacorallia</taxon>
        <taxon>Scleractinia</taxon>
        <taxon>Astrocoeniina</taxon>
        <taxon>Acroporidae</taxon>
        <taxon>Acropora</taxon>
    </lineage>
</organism>
<feature type="transmembrane region" description="Helical" evidence="10">
    <location>
        <begin position="153"/>
        <end position="174"/>
    </location>
</feature>
<keyword evidence="7 12" id="KW-0675">Receptor</keyword>
<dbReference type="PANTHER" id="PTHR24246:SF27">
    <property type="entry name" value="ADENOSINE RECEPTOR, ISOFORM A"/>
    <property type="match status" value="1"/>
</dbReference>
<dbReference type="Gene3D" id="1.20.1070.10">
    <property type="entry name" value="Rhodopsin 7-helix transmembrane proteins"/>
    <property type="match status" value="1"/>
</dbReference>
<dbReference type="CDD" id="cd00637">
    <property type="entry name" value="7tm_classA_rhodopsin-like"/>
    <property type="match status" value="1"/>
</dbReference>
<evidence type="ECO:0000256" key="4">
    <source>
        <dbReference type="ARBA" id="ARBA00022989"/>
    </source>
</evidence>
<feature type="transmembrane region" description="Helical" evidence="10">
    <location>
        <begin position="186"/>
        <end position="205"/>
    </location>
</feature>
<dbReference type="GO" id="GO:0005886">
    <property type="term" value="C:plasma membrane"/>
    <property type="evidence" value="ECO:0007669"/>
    <property type="project" value="UniProtKB-SubCell"/>
</dbReference>
<dbReference type="GO" id="GO:0004930">
    <property type="term" value="F:G protein-coupled receptor activity"/>
    <property type="evidence" value="ECO:0007669"/>
    <property type="project" value="UniProtKB-KW"/>
</dbReference>
<feature type="transmembrane region" description="Helical" evidence="10">
    <location>
        <begin position="240"/>
        <end position="267"/>
    </location>
</feature>
<dbReference type="PROSITE" id="PS50262">
    <property type="entry name" value="G_PROTEIN_RECEP_F1_2"/>
    <property type="match status" value="1"/>
</dbReference>
<keyword evidence="5" id="KW-0297">G-protein coupled receptor</keyword>
<keyword evidence="2" id="KW-1003">Cell membrane</keyword>
<evidence type="ECO:0000256" key="10">
    <source>
        <dbReference type="SAM" id="Phobius"/>
    </source>
</evidence>
<keyword evidence="9" id="KW-0807">Transducer</keyword>
<comment type="caution">
    <text evidence="12">The sequence shown here is derived from an EMBL/GenBank/DDBJ whole genome shotgun (WGS) entry which is preliminary data.</text>
</comment>
<evidence type="ECO:0000259" key="11">
    <source>
        <dbReference type="PROSITE" id="PS50262"/>
    </source>
</evidence>
<evidence type="ECO:0000313" key="12">
    <source>
        <dbReference type="EMBL" id="KAK2556127.1"/>
    </source>
</evidence>
<evidence type="ECO:0000256" key="8">
    <source>
        <dbReference type="ARBA" id="ARBA00023180"/>
    </source>
</evidence>
<keyword evidence="3 10" id="KW-0812">Transmembrane</keyword>
<feature type="transmembrane region" description="Helical" evidence="10">
    <location>
        <begin position="287"/>
        <end position="307"/>
    </location>
</feature>
<keyword evidence="8" id="KW-0325">Glycoprotein</keyword>
<evidence type="ECO:0000256" key="6">
    <source>
        <dbReference type="ARBA" id="ARBA00023136"/>
    </source>
</evidence>
<accession>A0AAD9V013</accession>
<gene>
    <name evidence="12" type="ORF">P5673_021696</name>
</gene>
<dbReference type="AlphaFoldDB" id="A0AAD9V013"/>
<feature type="transmembrane region" description="Helical" evidence="10">
    <location>
        <begin position="111"/>
        <end position="132"/>
    </location>
</feature>
<dbReference type="Proteomes" id="UP001249851">
    <property type="component" value="Unassembled WGS sequence"/>
</dbReference>